<organism evidence="1 2">
    <name type="scientific">Pristionchus fissidentatus</name>
    <dbReference type="NCBI Taxonomy" id="1538716"/>
    <lineage>
        <taxon>Eukaryota</taxon>
        <taxon>Metazoa</taxon>
        <taxon>Ecdysozoa</taxon>
        <taxon>Nematoda</taxon>
        <taxon>Chromadorea</taxon>
        <taxon>Rhabditida</taxon>
        <taxon>Rhabditina</taxon>
        <taxon>Diplogasteromorpha</taxon>
        <taxon>Diplogasteroidea</taxon>
        <taxon>Neodiplogasteridae</taxon>
        <taxon>Pristionchus</taxon>
    </lineage>
</organism>
<evidence type="ECO:0000313" key="2">
    <source>
        <dbReference type="Proteomes" id="UP001432322"/>
    </source>
</evidence>
<feature type="non-terminal residue" evidence="1">
    <location>
        <position position="83"/>
    </location>
</feature>
<evidence type="ECO:0000313" key="1">
    <source>
        <dbReference type="EMBL" id="GMT13586.1"/>
    </source>
</evidence>
<protein>
    <submittedName>
        <fullName evidence="1">Uncharacterized protein</fullName>
    </submittedName>
</protein>
<comment type="caution">
    <text evidence="1">The sequence shown here is derived from an EMBL/GenBank/DDBJ whole genome shotgun (WGS) entry which is preliminary data.</text>
</comment>
<dbReference type="EMBL" id="BTSY01000002">
    <property type="protein sequence ID" value="GMT13586.1"/>
    <property type="molecule type" value="Genomic_DNA"/>
</dbReference>
<dbReference type="AlphaFoldDB" id="A0AAV5V2K6"/>
<reference evidence="1" key="1">
    <citation type="submission" date="2023-10" db="EMBL/GenBank/DDBJ databases">
        <title>Genome assembly of Pristionchus species.</title>
        <authorList>
            <person name="Yoshida K."/>
            <person name="Sommer R.J."/>
        </authorList>
    </citation>
    <scope>NUCLEOTIDE SEQUENCE</scope>
    <source>
        <strain evidence="1">RS5133</strain>
    </source>
</reference>
<sequence length="83" mass="9166">MRWTCNADQSLVLTVASEFENDETTETLHAEYIEVGAANYRLFGSSGLNTEFFSLMLRTIISAKCEDLGPRYPGATVPRACNA</sequence>
<gene>
    <name evidence="1" type="ORF">PFISCL1PPCAC_4883</name>
</gene>
<name>A0AAV5V2K6_9BILA</name>
<dbReference type="Proteomes" id="UP001432322">
    <property type="component" value="Unassembled WGS sequence"/>
</dbReference>
<accession>A0AAV5V2K6</accession>
<proteinExistence type="predicted"/>
<keyword evidence="2" id="KW-1185">Reference proteome</keyword>